<dbReference type="Proteomes" id="UP001501758">
    <property type="component" value="Unassembled WGS sequence"/>
</dbReference>
<dbReference type="Pfam" id="PF00027">
    <property type="entry name" value="cNMP_binding"/>
    <property type="match status" value="1"/>
</dbReference>
<dbReference type="Gene3D" id="2.60.120.10">
    <property type="entry name" value="Jelly Rolls"/>
    <property type="match status" value="1"/>
</dbReference>
<evidence type="ECO:0000313" key="2">
    <source>
        <dbReference type="EMBL" id="GAA0722413.1"/>
    </source>
</evidence>
<evidence type="ECO:0000259" key="1">
    <source>
        <dbReference type="Pfam" id="PF00027"/>
    </source>
</evidence>
<gene>
    <name evidence="2" type="ORF">GCM10009430_24790</name>
</gene>
<organism evidence="2 3">
    <name type="scientific">Aquimarina litoralis</name>
    <dbReference type="NCBI Taxonomy" id="584605"/>
    <lineage>
        <taxon>Bacteria</taxon>
        <taxon>Pseudomonadati</taxon>
        <taxon>Bacteroidota</taxon>
        <taxon>Flavobacteriia</taxon>
        <taxon>Flavobacteriales</taxon>
        <taxon>Flavobacteriaceae</taxon>
        <taxon>Aquimarina</taxon>
    </lineage>
</organism>
<dbReference type="RefSeq" id="WP_343912622.1">
    <property type="nucleotide sequence ID" value="NZ_BAAAGE010000002.1"/>
</dbReference>
<evidence type="ECO:0000313" key="3">
    <source>
        <dbReference type="Proteomes" id="UP001501758"/>
    </source>
</evidence>
<dbReference type="InterPro" id="IPR014710">
    <property type="entry name" value="RmlC-like_jellyroll"/>
</dbReference>
<sequence length="185" mass="21408">MDPSVSKFIHKLGDFTEEESFLIAQEVLHKTYKKNDFLLRVGETCSSLCYIISGSFYHFKLDTDLNENAIDLGAENDWILNHKSFTSRKPSEYDIKAYEDSEILELTIDSIHKLIGISQSFLKMGVVLQEATARISLLNNNTPDQKYKYLLENKPRIIQKFPQKIIASYLNITPETLSRVRKRLK</sequence>
<dbReference type="EMBL" id="BAAAGE010000002">
    <property type="protein sequence ID" value="GAA0722413.1"/>
    <property type="molecule type" value="Genomic_DNA"/>
</dbReference>
<dbReference type="SUPFAM" id="SSF51206">
    <property type="entry name" value="cAMP-binding domain-like"/>
    <property type="match status" value="1"/>
</dbReference>
<dbReference type="InterPro" id="IPR018490">
    <property type="entry name" value="cNMP-bd_dom_sf"/>
</dbReference>
<comment type="caution">
    <text evidence="2">The sequence shown here is derived from an EMBL/GenBank/DDBJ whole genome shotgun (WGS) entry which is preliminary data.</text>
</comment>
<keyword evidence="3" id="KW-1185">Reference proteome</keyword>
<proteinExistence type="predicted"/>
<dbReference type="CDD" id="cd00038">
    <property type="entry name" value="CAP_ED"/>
    <property type="match status" value="1"/>
</dbReference>
<feature type="domain" description="Cyclic nucleotide-binding" evidence="1">
    <location>
        <begin position="30"/>
        <end position="115"/>
    </location>
</feature>
<accession>A0ABN1IW40</accession>
<dbReference type="InterPro" id="IPR000595">
    <property type="entry name" value="cNMP-bd_dom"/>
</dbReference>
<protein>
    <submittedName>
        <fullName evidence="2">Crp/Fnr family transcriptional regulator</fullName>
    </submittedName>
</protein>
<name>A0ABN1IW40_9FLAO</name>
<reference evidence="2 3" key="1">
    <citation type="journal article" date="2019" name="Int. J. Syst. Evol. Microbiol.">
        <title>The Global Catalogue of Microorganisms (GCM) 10K type strain sequencing project: providing services to taxonomists for standard genome sequencing and annotation.</title>
        <authorList>
            <consortium name="The Broad Institute Genomics Platform"/>
            <consortium name="The Broad Institute Genome Sequencing Center for Infectious Disease"/>
            <person name="Wu L."/>
            <person name="Ma J."/>
        </authorList>
    </citation>
    <scope>NUCLEOTIDE SEQUENCE [LARGE SCALE GENOMIC DNA]</scope>
    <source>
        <strain evidence="2 3">JCM 15974</strain>
    </source>
</reference>